<dbReference type="AlphaFoldDB" id="A0A1I2I832"/>
<dbReference type="Gene3D" id="3.50.50.60">
    <property type="entry name" value="FAD/NAD(P)-binding domain"/>
    <property type="match status" value="2"/>
</dbReference>
<dbReference type="PROSITE" id="PS51379">
    <property type="entry name" value="4FE4S_FER_2"/>
    <property type="match status" value="2"/>
</dbReference>
<feature type="domain" description="4Fe-4S ferredoxin-type" evidence="8">
    <location>
        <begin position="629"/>
        <end position="661"/>
    </location>
</feature>
<dbReference type="Pfam" id="PF13738">
    <property type="entry name" value="Pyr_redox_3"/>
    <property type="match status" value="1"/>
</dbReference>
<evidence type="ECO:0000256" key="2">
    <source>
        <dbReference type="ARBA" id="ARBA00022485"/>
    </source>
</evidence>
<dbReference type="InterPro" id="IPR017896">
    <property type="entry name" value="4Fe4S_Fe-S-bd"/>
</dbReference>
<dbReference type="PANTHER" id="PTHR42859">
    <property type="entry name" value="OXIDOREDUCTASE"/>
    <property type="match status" value="1"/>
</dbReference>
<protein>
    <submittedName>
        <fullName evidence="9">Thioredoxin reductase</fullName>
    </submittedName>
</protein>
<dbReference type="SUPFAM" id="SSF54862">
    <property type="entry name" value="4Fe-4S ferredoxins"/>
    <property type="match status" value="1"/>
</dbReference>
<dbReference type="PROSITE" id="PS00889">
    <property type="entry name" value="CNMP_BINDING_2"/>
    <property type="match status" value="2"/>
</dbReference>
<dbReference type="CDD" id="cd16367">
    <property type="entry name" value="DMSOR_beta_like"/>
    <property type="match status" value="1"/>
</dbReference>
<keyword evidence="1" id="KW-0813">Transport</keyword>
<gene>
    <name evidence="9" type="ORF">SAMN04488120_10329</name>
</gene>
<dbReference type="GO" id="GO:0051539">
    <property type="term" value="F:4 iron, 4 sulfur cluster binding"/>
    <property type="evidence" value="ECO:0007669"/>
    <property type="project" value="UniProtKB-KW"/>
</dbReference>
<dbReference type="InterPro" id="IPR036188">
    <property type="entry name" value="FAD/NAD-bd_sf"/>
</dbReference>
<dbReference type="Gene3D" id="2.60.120.10">
    <property type="entry name" value="Jelly Rolls"/>
    <property type="match status" value="2"/>
</dbReference>
<dbReference type="PROSITE" id="PS00198">
    <property type="entry name" value="4FE4S_FER_1"/>
    <property type="match status" value="1"/>
</dbReference>
<evidence type="ECO:0000313" key="10">
    <source>
        <dbReference type="Proteomes" id="UP000199771"/>
    </source>
</evidence>
<dbReference type="SUPFAM" id="SSF51206">
    <property type="entry name" value="cAMP-binding domain-like"/>
    <property type="match status" value="2"/>
</dbReference>
<organism evidence="9 10">
    <name type="scientific">Fontimonas thermophila</name>
    <dbReference type="NCBI Taxonomy" id="1076937"/>
    <lineage>
        <taxon>Bacteria</taxon>
        <taxon>Pseudomonadati</taxon>
        <taxon>Pseudomonadota</taxon>
        <taxon>Gammaproteobacteria</taxon>
        <taxon>Nevskiales</taxon>
        <taxon>Nevskiaceae</taxon>
        <taxon>Fontimonas</taxon>
    </lineage>
</organism>
<dbReference type="STRING" id="1076937.SAMN04488120_10329"/>
<name>A0A1I2I832_9GAMM</name>
<keyword evidence="4" id="KW-0249">Electron transport</keyword>
<evidence type="ECO:0000256" key="1">
    <source>
        <dbReference type="ARBA" id="ARBA00022448"/>
    </source>
</evidence>
<dbReference type="PRINTS" id="PR00469">
    <property type="entry name" value="PNDRDTASEII"/>
</dbReference>
<sequence length="799" mass="85498">MGDAVRVGIIGSGPAGLAAACRAAELGIPHLLLEAEAHLAHTIFRYQKGKHVMAEPGVLPLRASIPFEAGKREAILEAWNARVAQLGVNVRYRANVTAIHGSKGNFTIVIADGSTVRAEYVVLAIGVQGNIRKLGCEGEDLEFVQYQLDDPDAYQNETIVVVGAGDAAIENAVALAARNKVTIVNRRDEFDRAKDGNNALILKAIEDGKLACVYNATVASVRPTPGAAKPGAVILNTAQGEAVIPVDRVIARLGATPPREFVERCGVMFPGKDPGAVPAVSPQYESNVPGLYIIGALAGFPLIKQAMNQGYEVVEFIEGRRPEPADAPLLKAKFARIPGFRSIDATLERIRARIPILSPLTPLQLREFLLDSEIRTPQPGEIIFRRNDYSNSFFSILDGSVEIAIDPVDDTRTLTLGSGQFFGEMSLISGRRRSATVRAGAGCVLIETPRRSMNKLIASVPSVKRVLDETFLLRAIQAHIAPGIDADALKDVVASATVRRFKAGETVFREGDAPGGLHLIRKGSVTVSRIIGGREVVLAYVPAGQYVGEMALLSDTPRTATVRAAVATETIELEGGAFKALLATRPELRARLEETYRQRVMANVNATAAAGSGSLVQFLMAQGLGEATDVLLIDESLCVRCDHCEKACADTHGGISRLDREAGPTVHNLHVPTSCRHCEHPHCMKDCPPDAIHRSPSGEVFISDACIGCGNCVRNCPYGVIQMGAPQPHRPSLWRWLLFGGEEPGAHTPVHDPSAPKKAVKCDMCKDLPGGPACVRACPTGAALRVSPERFIRIIQGSA</sequence>
<dbReference type="InterPro" id="IPR050294">
    <property type="entry name" value="RnfB_subfamily"/>
</dbReference>
<dbReference type="Proteomes" id="UP000199771">
    <property type="component" value="Unassembled WGS sequence"/>
</dbReference>
<dbReference type="RefSeq" id="WP_091531990.1">
    <property type="nucleotide sequence ID" value="NZ_FOOC01000003.1"/>
</dbReference>
<evidence type="ECO:0000313" key="9">
    <source>
        <dbReference type="EMBL" id="SFF37267.1"/>
    </source>
</evidence>
<dbReference type="InterPro" id="IPR018490">
    <property type="entry name" value="cNMP-bd_dom_sf"/>
</dbReference>
<proteinExistence type="predicted"/>
<dbReference type="InterPro" id="IPR017900">
    <property type="entry name" value="4Fe4S_Fe_S_CS"/>
</dbReference>
<feature type="domain" description="Cyclic nucleotide-binding" evidence="7">
    <location>
        <begin position="480"/>
        <end position="599"/>
    </location>
</feature>
<keyword evidence="6" id="KW-0411">Iron-sulfur</keyword>
<dbReference type="GO" id="GO:0046872">
    <property type="term" value="F:metal ion binding"/>
    <property type="evidence" value="ECO:0007669"/>
    <property type="project" value="UniProtKB-KW"/>
</dbReference>
<dbReference type="InterPro" id="IPR014710">
    <property type="entry name" value="RmlC-like_jellyroll"/>
</dbReference>
<dbReference type="SUPFAM" id="SSF51905">
    <property type="entry name" value="FAD/NAD(P)-binding domain"/>
    <property type="match status" value="1"/>
</dbReference>
<dbReference type="PANTHER" id="PTHR42859:SF10">
    <property type="entry name" value="DIMETHYLSULFOXIDE REDUCTASE CHAIN B"/>
    <property type="match status" value="1"/>
</dbReference>
<dbReference type="SMART" id="SM00100">
    <property type="entry name" value="cNMP"/>
    <property type="match status" value="2"/>
</dbReference>
<dbReference type="Gene3D" id="3.30.70.20">
    <property type="match status" value="2"/>
</dbReference>
<evidence type="ECO:0000259" key="7">
    <source>
        <dbReference type="PROSITE" id="PS50042"/>
    </source>
</evidence>
<dbReference type="CDD" id="cd00038">
    <property type="entry name" value="CAP_ED"/>
    <property type="match status" value="2"/>
</dbReference>
<dbReference type="Pfam" id="PF00027">
    <property type="entry name" value="cNMP_binding"/>
    <property type="match status" value="2"/>
</dbReference>
<dbReference type="OrthoDB" id="9808559at2"/>
<dbReference type="Pfam" id="PF12838">
    <property type="entry name" value="Fer4_7"/>
    <property type="match status" value="1"/>
</dbReference>
<dbReference type="PROSITE" id="PS51257">
    <property type="entry name" value="PROKAR_LIPOPROTEIN"/>
    <property type="match status" value="1"/>
</dbReference>
<keyword evidence="5" id="KW-0408">Iron</keyword>
<dbReference type="InterPro" id="IPR018488">
    <property type="entry name" value="cNMP-bd_CS"/>
</dbReference>
<dbReference type="PROSITE" id="PS50042">
    <property type="entry name" value="CNMP_BINDING_3"/>
    <property type="match status" value="2"/>
</dbReference>
<reference evidence="9 10" key="1">
    <citation type="submission" date="2016-10" db="EMBL/GenBank/DDBJ databases">
        <authorList>
            <person name="de Groot N.N."/>
        </authorList>
    </citation>
    <scope>NUCLEOTIDE SEQUENCE [LARGE SCALE GENOMIC DNA]</scope>
    <source>
        <strain evidence="9 10">DSM 23609</strain>
    </source>
</reference>
<evidence type="ECO:0000256" key="3">
    <source>
        <dbReference type="ARBA" id="ARBA00022723"/>
    </source>
</evidence>
<feature type="domain" description="4Fe-4S ferredoxin-type" evidence="8">
    <location>
        <begin position="697"/>
        <end position="726"/>
    </location>
</feature>
<dbReference type="PRINTS" id="PR00368">
    <property type="entry name" value="FADPNR"/>
</dbReference>
<evidence type="ECO:0000256" key="5">
    <source>
        <dbReference type="ARBA" id="ARBA00023004"/>
    </source>
</evidence>
<evidence type="ECO:0000259" key="8">
    <source>
        <dbReference type="PROSITE" id="PS51379"/>
    </source>
</evidence>
<evidence type="ECO:0000256" key="6">
    <source>
        <dbReference type="ARBA" id="ARBA00023014"/>
    </source>
</evidence>
<keyword evidence="10" id="KW-1185">Reference proteome</keyword>
<keyword evidence="2" id="KW-0004">4Fe-4S</keyword>
<dbReference type="InterPro" id="IPR000595">
    <property type="entry name" value="cNMP-bd_dom"/>
</dbReference>
<evidence type="ECO:0000256" key="4">
    <source>
        <dbReference type="ARBA" id="ARBA00022982"/>
    </source>
</evidence>
<keyword evidence="3" id="KW-0479">Metal-binding</keyword>
<feature type="domain" description="Cyclic nucleotide-binding" evidence="7">
    <location>
        <begin position="356"/>
        <end position="474"/>
    </location>
</feature>
<dbReference type="EMBL" id="FOOC01000003">
    <property type="protein sequence ID" value="SFF37267.1"/>
    <property type="molecule type" value="Genomic_DNA"/>
</dbReference>
<accession>A0A1I2I832</accession>